<accession>A0A5J4ZEA1</accession>
<evidence type="ECO:0000256" key="13">
    <source>
        <dbReference type="SAM" id="SignalP"/>
    </source>
</evidence>
<dbReference type="InterPro" id="IPR003591">
    <property type="entry name" value="Leu-rich_rpt_typical-subtyp"/>
</dbReference>
<keyword evidence="3" id="KW-1003">Cell membrane</keyword>
<reference evidence="16 17" key="1">
    <citation type="submission" date="2019-09" db="EMBL/GenBank/DDBJ databases">
        <title>A chromosome-level genome assembly of the Chinese tupelo Nyssa sinensis.</title>
        <authorList>
            <person name="Yang X."/>
            <person name="Kang M."/>
            <person name="Yang Y."/>
            <person name="Xiong H."/>
            <person name="Wang M."/>
            <person name="Zhang Z."/>
            <person name="Wang Z."/>
            <person name="Wu H."/>
            <person name="Ma T."/>
            <person name="Liu J."/>
            <person name="Xi Z."/>
        </authorList>
    </citation>
    <scope>NUCLEOTIDE SEQUENCE [LARGE SCALE GENOMIC DNA]</scope>
    <source>
        <strain evidence="16">J267</strain>
        <tissue evidence="16">Leaf</tissue>
    </source>
</reference>
<dbReference type="AlphaFoldDB" id="A0A5J4ZEA1"/>
<evidence type="ECO:0000256" key="9">
    <source>
        <dbReference type="ARBA" id="ARBA00023136"/>
    </source>
</evidence>
<dbReference type="OrthoDB" id="1600340at2759"/>
<dbReference type="Gene3D" id="3.80.10.10">
    <property type="entry name" value="Ribonuclease Inhibitor"/>
    <property type="match status" value="4"/>
</dbReference>
<sequence length="960" mass="104842">MEIFSVLGLVFAILCSITAEYACNGDTYLAACLESDHDALIDVKIGIKDPENRLSSWHGSNCCQWRGIACDNTTGAVIRIDLHNPYPSTSDTPRYGFWNLSGEIRPSLQKFKSLTHLDLSFNTFQGIPIPGFFGSLKNLQYLNLTTAGFRGSIPPNLGNLSSLQYLDVSSQPLTVDNLQWMTGLASLKHLDMNQVDLSLVGSNWIEVLNKLPFLTDLHLSNCGLFGSISSLGSLNFTSLAVIDISLNSFNSKFPDWIANVSSLVYVDMSQSIFHGRIPIGLGELPNLQYLNLFGNQNLSADCLELFRGSWKKIEVLGFSDNKLHGKLPASIGNMTFLTDFDLSSNGVGGGIPSSIGTLRNLTSMGLGGNELNGTLPESFGQLPELTFFDVSSNQLTGIISEVHFSKLSKLKILFLSSNSFILNVSSSWVPPFQVRNLDLGSCHLGPPFPDWLESQKELMYLDFSNGSISGSIPSWFWDMSSNLSLLNVSLNQLTGQLPNPLIVAPFADIDLSSNLFKGPIPLPLAEIELLDLSNNQFSGPIPPNISESVPDLIFLSLSGNQLTGEIPASIGEMMSLQVIDLSMNNLTGRIPSSIGNCSYLKALDLGNNNLSGAIPSSLGQLQQLQSLHLNDNMFSGEFPTTFTNLSSLETLDLGNNRLSGNIPTWIGNGLANLRILKLRSNAFSGGVPSNLSNLTSLQVLDLAKNNLTGSIPESLGDLKAMAQELKINQYLFYGLYRGLYYEESLVLNIKGQSQKYTKTLSLLTSIDLSGNNLNGDFPVEITKLFGLMVLNLSGNHISGQIPSNISSLRQLGSLDLSRNKLSGAIPPSMSSLTFLGYLNLSNNNFSGVIPYRGQMATFGESAFDGNPGLCGYPLVLKCEVGEDSDKGNSVENEDSDEFIDQWFYFSVGLGFAAGILLPYLIIATRKPWSDAYFSFVDKIVDRLSWVRERRATRNRNRHHQ</sequence>
<evidence type="ECO:0000313" key="16">
    <source>
        <dbReference type="EMBL" id="KAA8515647.1"/>
    </source>
</evidence>
<comment type="subcellular location">
    <subcellularLocation>
        <location evidence="1">Cell membrane</location>
        <topology evidence="1">Single-pass type I membrane protein</topology>
    </subcellularLocation>
</comment>
<evidence type="ECO:0000256" key="6">
    <source>
        <dbReference type="ARBA" id="ARBA00022729"/>
    </source>
</evidence>
<dbReference type="GO" id="GO:0051707">
    <property type="term" value="P:response to other organism"/>
    <property type="evidence" value="ECO:0007669"/>
    <property type="project" value="UniProtKB-ARBA"/>
</dbReference>
<dbReference type="InterPro" id="IPR032675">
    <property type="entry name" value="LRR_dom_sf"/>
</dbReference>
<evidence type="ECO:0000313" key="17">
    <source>
        <dbReference type="Proteomes" id="UP000325577"/>
    </source>
</evidence>
<evidence type="ECO:0000256" key="3">
    <source>
        <dbReference type="ARBA" id="ARBA00022475"/>
    </source>
</evidence>
<dbReference type="Proteomes" id="UP000325577">
    <property type="component" value="Linkage Group LG9"/>
</dbReference>
<dbReference type="PRINTS" id="PR00019">
    <property type="entry name" value="LEURICHRPT"/>
</dbReference>
<keyword evidence="7" id="KW-0677">Repeat</keyword>
<keyword evidence="5 12" id="KW-0812">Transmembrane</keyword>
<evidence type="ECO:0000259" key="14">
    <source>
        <dbReference type="Pfam" id="PF08263"/>
    </source>
</evidence>
<dbReference type="SMART" id="SM00369">
    <property type="entry name" value="LRR_TYP"/>
    <property type="match status" value="10"/>
</dbReference>
<gene>
    <name evidence="16" type="ORF">F0562_018742</name>
</gene>
<dbReference type="Pfam" id="PF00560">
    <property type="entry name" value="LRR_1"/>
    <property type="match status" value="6"/>
</dbReference>
<dbReference type="InterPro" id="IPR001611">
    <property type="entry name" value="Leu-rich_rpt"/>
</dbReference>
<feature type="domain" description="Disease resistance R13L4/SHOC-2-like LRR" evidence="15">
    <location>
        <begin position="108"/>
        <end position="296"/>
    </location>
</feature>
<dbReference type="EMBL" id="CM018052">
    <property type="protein sequence ID" value="KAA8515647.1"/>
    <property type="molecule type" value="Genomic_DNA"/>
</dbReference>
<dbReference type="FunFam" id="3.80.10.10:FF:000111">
    <property type="entry name" value="LRR receptor-like serine/threonine-protein kinase ERECTA"/>
    <property type="match status" value="1"/>
</dbReference>
<evidence type="ECO:0000256" key="4">
    <source>
        <dbReference type="ARBA" id="ARBA00022614"/>
    </source>
</evidence>
<dbReference type="Pfam" id="PF23598">
    <property type="entry name" value="LRR_14"/>
    <property type="match status" value="1"/>
</dbReference>
<dbReference type="Pfam" id="PF13855">
    <property type="entry name" value="LRR_8"/>
    <property type="match status" value="3"/>
</dbReference>
<protein>
    <submittedName>
        <fullName evidence="16">Uncharacterized protein</fullName>
    </submittedName>
</protein>
<dbReference type="FunFam" id="3.80.10.10:FF:001347">
    <property type="entry name" value="LRR receptor-like serine/threonine-protein kinase GSO2"/>
    <property type="match status" value="1"/>
</dbReference>
<feature type="signal peptide" evidence="13">
    <location>
        <begin position="1"/>
        <end position="19"/>
    </location>
</feature>
<evidence type="ECO:0000259" key="15">
    <source>
        <dbReference type="Pfam" id="PF23598"/>
    </source>
</evidence>
<name>A0A5J4ZEA1_9ASTE</name>
<keyword evidence="6 13" id="KW-0732">Signal</keyword>
<dbReference type="Pfam" id="PF08263">
    <property type="entry name" value="LRRNT_2"/>
    <property type="match status" value="1"/>
</dbReference>
<feature type="domain" description="Leucine-rich repeat-containing N-terminal plant-type" evidence="14">
    <location>
        <begin position="34"/>
        <end position="71"/>
    </location>
</feature>
<dbReference type="GO" id="GO:0006952">
    <property type="term" value="P:defense response"/>
    <property type="evidence" value="ECO:0007669"/>
    <property type="project" value="UniProtKB-ARBA"/>
</dbReference>
<evidence type="ECO:0000256" key="5">
    <source>
        <dbReference type="ARBA" id="ARBA00022692"/>
    </source>
</evidence>
<keyword evidence="9 12" id="KW-0472">Membrane</keyword>
<feature type="transmembrane region" description="Helical" evidence="12">
    <location>
        <begin position="902"/>
        <end position="922"/>
    </location>
</feature>
<evidence type="ECO:0000256" key="8">
    <source>
        <dbReference type="ARBA" id="ARBA00022989"/>
    </source>
</evidence>
<keyword evidence="8 12" id="KW-1133">Transmembrane helix</keyword>
<keyword evidence="10" id="KW-0675">Receptor</keyword>
<dbReference type="InterPro" id="IPR013210">
    <property type="entry name" value="LRR_N_plant-typ"/>
</dbReference>
<evidence type="ECO:0000256" key="11">
    <source>
        <dbReference type="ARBA" id="ARBA00023180"/>
    </source>
</evidence>
<dbReference type="SUPFAM" id="SSF52047">
    <property type="entry name" value="RNI-like"/>
    <property type="match status" value="1"/>
</dbReference>
<dbReference type="FunFam" id="3.80.10.10:FF:000095">
    <property type="entry name" value="LRR receptor-like serine/threonine-protein kinase GSO1"/>
    <property type="match status" value="1"/>
</dbReference>
<dbReference type="GO" id="GO:0005886">
    <property type="term" value="C:plasma membrane"/>
    <property type="evidence" value="ECO:0007669"/>
    <property type="project" value="UniProtKB-SubCell"/>
</dbReference>
<dbReference type="SUPFAM" id="SSF52058">
    <property type="entry name" value="L domain-like"/>
    <property type="match status" value="2"/>
</dbReference>
<comment type="similarity">
    <text evidence="2">Belongs to the RLP family.</text>
</comment>
<keyword evidence="11" id="KW-0325">Glycoprotein</keyword>
<dbReference type="InterPro" id="IPR055414">
    <property type="entry name" value="LRR_R13L4/SHOC2-like"/>
</dbReference>
<organism evidence="16 17">
    <name type="scientific">Nyssa sinensis</name>
    <dbReference type="NCBI Taxonomy" id="561372"/>
    <lineage>
        <taxon>Eukaryota</taxon>
        <taxon>Viridiplantae</taxon>
        <taxon>Streptophyta</taxon>
        <taxon>Embryophyta</taxon>
        <taxon>Tracheophyta</taxon>
        <taxon>Spermatophyta</taxon>
        <taxon>Magnoliopsida</taxon>
        <taxon>eudicotyledons</taxon>
        <taxon>Gunneridae</taxon>
        <taxon>Pentapetalae</taxon>
        <taxon>asterids</taxon>
        <taxon>Cornales</taxon>
        <taxon>Nyssaceae</taxon>
        <taxon>Nyssa</taxon>
    </lineage>
</organism>
<proteinExistence type="inferred from homology"/>
<evidence type="ECO:0000256" key="10">
    <source>
        <dbReference type="ARBA" id="ARBA00023170"/>
    </source>
</evidence>
<dbReference type="PANTHER" id="PTHR48063:SF16">
    <property type="entry name" value="LRR RECEPTOR-LIKE SERINE_THREONINE-PROTEIN KINASE GSO1"/>
    <property type="match status" value="1"/>
</dbReference>
<keyword evidence="4" id="KW-0433">Leucine-rich repeat</keyword>
<dbReference type="PANTHER" id="PTHR48063">
    <property type="entry name" value="LRR RECEPTOR-LIKE KINASE"/>
    <property type="match status" value="1"/>
</dbReference>
<evidence type="ECO:0000256" key="12">
    <source>
        <dbReference type="SAM" id="Phobius"/>
    </source>
</evidence>
<evidence type="ECO:0000256" key="7">
    <source>
        <dbReference type="ARBA" id="ARBA00022737"/>
    </source>
</evidence>
<feature type="chain" id="PRO_5023934975" evidence="13">
    <location>
        <begin position="20"/>
        <end position="960"/>
    </location>
</feature>
<dbReference type="FunFam" id="3.80.10.10:FF:000213">
    <property type="entry name" value="Tyrosine-sulfated glycopeptide receptor 1"/>
    <property type="match status" value="1"/>
</dbReference>
<keyword evidence="17" id="KW-1185">Reference proteome</keyword>
<evidence type="ECO:0000256" key="1">
    <source>
        <dbReference type="ARBA" id="ARBA00004251"/>
    </source>
</evidence>
<dbReference type="InterPro" id="IPR046956">
    <property type="entry name" value="RLP23-like"/>
</dbReference>
<evidence type="ECO:0000256" key="2">
    <source>
        <dbReference type="ARBA" id="ARBA00009592"/>
    </source>
</evidence>